<reference evidence="11 12" key="1">
    <citation type="journal article" date="2023" name="Commun. Biol.">
        <title>Reorganization of the ancestral sex-determining regions during the evolution of trioecy in Pleodorina starrii.</title>
        <authorList>
            <person name="Takahashi K."/>
            <person name="Suzuki S."/>
            <person name="Kawai-Toyooka H."/>
            <person name="Yamamoto K."/>
            <person name="Hamaji T."/>
            <person name="Ootsuki R."/>
            <person name="Yamaguchi H."/>
            <person name="Kawachi M."/>
            <person name="Higashiyama T."/>
            <person name="Nozaki H."/>
        </authorList>
    </citation>
    <scope>NUCLEOTIDE SEQUENCE [LARGE SCALE GENOMIC DNA]</scope>
    <source>
        <strain evidence="11 12">NIES-4479</strain>
    </source>
</reference>
<feature type="domain" description="Peptidase M16 C-terminal" evidence="10">
    <location>
        <begin position="703"/>
        <end position="880"/>
    </location>
</feature>
<dbReference type="Proteomes" id="UP001165080">
    <property type="component" value="Unassembled WGS sequence"/>
</dbReference>
<comment type="similarity">
    <text evidence="1 7">Belongs to the peptidase M16 family.</text>
</comment>
<proteinExistence type="inferred from homology"/>
<sequence>MGRVYDELEPVDVSGDQFQQPLPLGPEGLRHGILQNGMQYYVRQCAKPKGRCALALAVRVGSVVEEENERGIAHIVEHLAFNATESYSNHDIVRLLERIGAEFGACQNAYTSADETVYTLSVPTGDKEGLLDETLGVMAEMAFKIRCDPGDLAKERGAVLEEWRMSRDAGGRLQEAHWQLIFQGSQYADRLPIGTEAVIRRGPATTVRAFYERWYRPGNMALVAVGDFNDPDTVVELIRRHLGSGASRSTEPAPPLPRFDYVPHTEPRYKVLVDRETQHPVVYVSYKHPRMRISTPEDFLEHLTLSVFESALNNRLYKISRLQSPPFASASVSEEPLCATTGSCVLSATAMDAGGVLTALESLLTEVARVRLYGIGPAEFARALSELKSEVENTALEADQGYCSEIRDEYVRHFLYNEFVTGQEYEARLSKALLPRITREAVEGCAARYRPAESCVVKVVDHVRSCSEDQLKKVLERVAAAESSGSIGPWEEPPAPESLMEQLPAPLEPETAIVKERYFPAPLDVTELTLSNGMRVAYKSTTFMRDEIHVTGFAVGGLSEVPQELFYTASLAGTLAGHLGMYGFRPDVLGDILAGRRVCLETTEGAYYRTLRGAQSPVDLESAMQLVHLLFTTKVRLVPEEVETAVKLLRQAIEAQLRNPLHSYHQRVRYINYGGCYYFKQITLEDVDRADPSLALAHHNFSWHNPGEFTLVLTGNVDRELLEPLLCRYLATLPASGLQPPKLPKDVTPLPYTFPETPVVEDVKVSMVSPVAQSQITFPVSLSRPVVREELMWLSLACRALETRLMQRMRFVGGDVYTVSVSSFFGCVAPSLEGDPRGDVAIMFSCDPANKDRLVAMALEEVALMQSGGMSAEEVETLINLEWLQYEESQAENSFWHDLIVAGYQSKSYQLLGGDLGAVYAKNMEAREKVLGCCTPDTLREAFCRLFPSPPTSRYTAISMIPRPPGLLRRIGTVLAARWMGTTAIFGGGDAGPGVALPAAAGLPPPAAPTVTAAGLASGGSGSGGGGGSVMCGTSGTTAAAAAVAVAVAAVGTGLLLWARSGARRGG</sequence>
<evidence type="ECO:0000256" key="4">
    <source>
        <dbReference type="ARBA" id="ARBA00022801"/>
    </source>
</evidence>
<keyword evidence="12" id="KW-1185">Reference proteome</keyword>
<dbReference type="PANTHER" id="PTHR43690">
    <property type="entry name" value="NARDILYSIN"/>
    <property type="match status" value="1"/>
</dbReference>
<keyword evidence="8" id="KW-0812">Transmembrane</keyword>
<evidence type="ECO:0000259" key="9">
    <source>
        <dbReference type="Pfam" id="PF00675"/>
    </source>
</evidence>
<keyword evidence="8" id="KW-1133">Transmembrane helix</keyword>
<dbReference type="Gene3D" id="3.30.830.10">
    <property type="entry name" value="Metalloenzyme, LuxS/M16 peptidase-like"/>
    <property type="match status" value="4"/>
</dbReference>
<dbReference type="SUPFAM" id="SSF63411">
    <property type="entry name" value="LuxS/MPP-like metallohydrolase"/>
    <property type="match status" value="3"/>
</dbReference>
<accession>A0A9W6F7X8</accession>
<evidence type="ECO:0000313" key="11">
    <source>
        <dbReference type="EMBL" id="GLC59638.1"/>
    </source>
</evidence>
<dbReference type="InterPro" id="IPR001431">
    <property type="entry name" value="Pept_M16_Zn_BS"/>
</dbReference>
<dbReference type="InterPro" id="IPR011249">
    <property type="entry name" value="Metalloenz_LuxS/M16"/>
</dbReference>
<organism evidence="11 12">
    <name type="scientific">Pleodorina starrii</name>
    <dbReference type="NCBI Taxonomy" id="330485"/>
    <lineage>
        <taxon>Eukaryota</taxon>
        <taxon>Viridiplantae</taxon>
        <taxon>Chlorophyta</taxon>
        <taxon>core chlorophytes</taxon>
        <taxon>Chlorophyceae</taxon>
        <taxon>CS clade</taxon>
        <taxon>Chlamydomonadales</taxon>
        <taxon>Volvocaceae</taxon>
        <taxon>Pleodorina</taxon>
    </lineage>
</organism>
<keyword evidence="4" id="KW-0378">Hydrolase</keyword>
<dbReference type="InterPro" id="IPR007863">
    <property type="entry name" value="Peptidase_M16_C"/>
</dbReference>
<dbReference type="Pfam" id="PF00675">
    <property type="entry name" value="Peptidase_M16"/>
    <property type="match status" value="1"/>
</dbReference>
<protein>
    <submittedName>
        <fullName evidence="11">Uncharacterized protein</fullName>
    </submittedName>
</protein>
<dbReference type="InterPro" id="IPR050626">
    <property type="entry name" value="Peptidase_M16"/>
</dbReference>
<evidence type="ECO:0000256" key="5">
    <source>
        <dbReference type="ARBA" id="ARBA00022833"/>
    </source>
</evidence>
<evidence type="ECO:0000256" key="2">
    <source>
        <dbReference type="ARBA" id="ARBA00022670"/>
    </source>
</evidence>
<keyword evidence="5" id="KW-0862">Zinc</keyword>
<keyword evidence="2" id="KW-0645">Protease</keyword>
<keyword evidence="6" id="KW-0482">Metalloprotease</keyword>
<dbReference type="GO" id="GO:0006508">
    <property type="term" value="P:proteolysis"/>
    <property type="evidence" value="ECO:0007669"/>
    <property type="project" value="UniProtKB-KW"/>
</dbReference>
<dbReference type="GO" id="GO:0046872">
    <property type="term" value="F:metal ion binding"/>
    <property type="evidence" value="ECO:0007669"/>
    <property type="project" value="UniProtKB-KW"/>
</dbReference>
<dbReference type="AlphaFoldDB" id="A0A9W6F7X8"/>
<evidence type="ECO:0000256" key="1">
    <source>
        <dbReference type="ARBA" id="ARBA00007261"/>
    </source>
</evidence>
<dbReference type="InterPro" id="IPR011765">
    <property type="entry name" value="Pept_M16_N"/>
</dbReference>
<evidence type="ECO:0000259" key="10">
    <source>
        <dbReference type="Pfam" id="PF05193"/>
    </source>
</evidence>
<dbReference type="GO" id="GO:0004222">
    <property type="term" value="F:metalloendopeptidase activity"/>
    <property type="evidence" value="ECO:0007669"/>
    <property type="project" value="InterPro"/>
</dbReference>
<dbReference type="PANTHER" id="PTHR43690:SF34">
    <property type="entry name" value="ZINC PROTEASE PQQL-LIKE"/>
    <property type="match status" value="1"/>
</dbReference>
<keyword evidence="8" id="KW-0472">Membrane</keyword>
<keyword evidence="3" id="KW-0479">Metal-binding</keyword>
<comment type="caution">
    <text evidence="11">The sequence shown here is derived from an EMBL/GenBank/DDBJ whole genome shotgun (WGS) entry which is preliminary data.</text>
</comment>
<evidence type="ECO:0000256" key="8">
    <source>
        <dbReference type="SAM" id="Phobius"/>
    </source>
</evidence>
<dbReference type="PROSITE" id="PS00143">
    <property type="entry name" value="INSULINASE"/>
    <property type="match status" value="1"/>
</dbReference>
<feature type="transmembrane region" description="Helical" evidence="8">
    <location>
        <begin position="1039"/>
        <end position="1059"/>
    </location>
</feature>
<name>A0A9W6F7X8_9CHLO</name>
<dbReference type="Pfam" id="PF05193">
    <property type="entry name" value="Peptidase_M16_C"/>
    <property type="match status" value="2"/>
</dbReference>
<evidence type="ECO:0000256" key="3">
    <source>
        <dbReference type="ARBA" id="ARBA00022723"/>
    </source>
</evidence>
<evidence type="ECO:0000313" key="12">
    <source>
        <dbReference type="Proteomes" id="UP001165080"/>
    </source>
</evidence>
<feature type="domain" description="Peptidase M16 N-terminal" evidence="9">
    <location>
        <begin position="47"/>
        <end position="166"/>
    </location>
</feature>
<evidence type="ECO:0000256" key="6">
    <source>
        <dbReference type="ARBA" id="ARBA00023049"/>
    </source>
</evidence>
<evidence type="ECO:0000256" key="7">
    <source>
        <dbReference type="RuleBase" id="RU004447"/>
    </source>
</evidence>
<feature type="domain" description="Peptidase M16 C-terminal" evidence="10">
    <location>
        <begin position="206"/>
        <end position="386"/>
    </location>
</feature>
<gene>
    <name evidence="11" type="primary">PLEST012042</name>
    <name evidence="11" type="ORF">PLESTB_001516800</name>
</gene>
<dbReference type="EMBL" id="BRXU01000029">
    <property type="protein sequence ID" value="GLC59638.1"/>
    <property type="molecule type" value="Genomic_DNA"/>
</dbReference>